<dbReference type="GO" id="GO:0051726">
    <property type="term" value="P:regulation of cell cycle"/>
    <property type="evidence" value="ECO:0007669"/>
    <property type="project" value="TreeGrafter"/>
</dbReference>
<evidence type="ECO:0000256" key="3">
    <source>
        <dbReference type="ARBA" id="ARBA00022723"/>
    </source>
</evidence>
<evidence type="ECO:0000256" key="5">
    <source>
        <dbReference type="ARBA" id="ARBA00022833"/>
    </source>
</evidence>
<evidence type="ECO:0000313" key="10">
    <source>
        <dbReference type="Proteomes" id="UP000594260"/>
    </source>
</evidence>
<dbReference type="GO" id="GO:0008270">
    <property type="term" value="F:zinc ion binding"/>
    <property type="evidence" value="ECO:0007669"/>
    <property type="project" value="UniProtKB-KW"/>
</dbReference>
<dbReference type="KEGG" id="vde:111254838"/>
<dbReference type="OMA" id="LRDCDPV"/>
<dbReference type="PANTHER" id="PTHR10044:SF139">
    <property type="entry name" value="DEATH-ASSOCIATED INHIBITOR OF APOPTOSIS 2"/>
    <property type="match status" value="1"/>
</dbReference>
<dbReference type="EnsemblMetazoa" id="XM_022816097">
    <property type="protein sequence ID" value="XP_022671832"/>
    <property type="gene ID" value="LOC111254838"/>
</dbReference>
<dbReference type="Proteomes" id="UP000594260">
    <property type="component" value="Unplaced"/>
</dbReference>
<dbReference type="OrthoDB" id="6499534at2759"/>
<protein>
    <recommendedName>
        <fullName evidence="8">RING-type domain-containing protein</fullName>
    </recommendedName>
</protein>
<dbReference type="PANTHER" id="PTHR10044">
    <property type="entry name" value="INHIBITOR OF APOPTOSIS"/>
    <property type="match status" value="1"/>
</dbReference>
<feature type="compositionally biased region" description="Polar residues" evidence="7">
    <location>
        <begin position="1"/>
        <end position="34"/>
    </location>
</feature>
<dbReference type="EnsemblMetazoa" id="XM_022816099">
    <property type="protein sequence ID" value="XP_022671834"/>
    <property type="gene ID" value="LOC111254838"/>
</dbReference>
<keyword evidence="2" id="KW-0053">Apoptosis</keyword>
<dbReference type="GO" id="GO:0031398">
    <property type="term" value="P:positive regulation of protein ubiquitination"/>
    <property type="evidence" value="ECO:0007669"/>
    <property type="project" value="TreeGrafter"/>
</dbReference>
<dbReference type="InterPro" id="IPR001370">
    <property type="entry name" value="BIR_rpt"/>
</dbReference>
<dbReference type="RefSeq" id="XP_022671834.1">
    <property type="nucleotide sequence ID" value="XM_022816099.1"/>
</dbReference>
<feature type="compositionally biased region" description="Low complexity" evidence="7">
    <location>
        <begin position="59"/>
        <end position="73"/>
    </location>
</feature>
<dbReference type="SMART" id="SM00238">
    <property type="entry name" value="BIR"/>
    <property type="match status" value="3"/>
</dbReference>
<feature type="region of interest" description="Disordered" evidence="7">
    <location>
        <begin position="52"/>
        <end position="94"/>
    </location>
</feature>
<feature type="domain" description="RING-type" evidence="8">
    <location>
        <begin position="505"/>
        <end position="540"/>
    </location>
</feature>
<organism evidence="9 10">
    <name type="scientific">Varroa destructor</name>
    <name type="common">Honeybee mite</name>
    <dbReference type="NCBI Taxonomy" id="109461"/>
    <lineage>
        <taxon>Eukaryota</taxon>
        <taxon>Metazoa</taxon>
        <taxon>Ecdysozoa</taxon>
        <taxon>Arthropoda</taxon>
        <taxon>Chelicerata</taxon>
        <taxon>Arachnida</taxon>
        <taxon>Acari</taxon>
        <taxon>Parasitiformes</taxon>
        <taxon>Mesostigmata</taxon>
        <taxon>Gamasina</taxon>
        <taxon>Dermanyssoidea</taxon>
        <taxon>Varroidae</taxon>
        <taxon>Varroa</taxon>
    </lineage>
</organism>
<dbReference type="InterPro" id="IPR001841">
    <property type="entry name" value="Znf_RING"/>
</dbReference>
<dbReference type="CDD" id="cd00022">
    <property type="entry name" value="BIR"/>
    <property type="match status" value="3"/>
</dbReference>
<keyword evidence="4 6" id="KW-0863">Zinc-finger</keyword>
<dbReference type="GO" id="GO:0005634">
    <property type="term" value="C:nucleus"/>
    <property type="evidence" value="ECO:0007669"/>
    <property type="project" value="TreeGrafter"/>
</dbReference>
<evidence type="ECO:0000256" key="1">
    <source>
        <dbReference type="ARBA" id="ARBA00006672"/>
    </source>
</evidence>
<dbReference type="PROSITE" id="PS50143">
    <property type="entry name" value="BIR_REPEAT_2"/>
    <property type="match status" value="3"/>
</dbReference>
<comment type="similarity">
    <text evidence="1">Belongs to the IAP family.</text>
</comment>
<dbReference type="GO" id="GO:0005737">
    <property type="term" value="C:cytoplasm"/>
    <property type="evidence" value="ECO:0007669"/>
    <property type="project" value="TreeGrafter"/>
</dbReference>
<dbReference type="GO" id="GO:0043066">
    <property type="term" value="P:negative regulation of apoptotic process"/>
    <property type="evidence" value="ECO:0007669"/>
    <property type="project" value="TreeGrafter"/>
</dbReference>
<name>A0A7M7KWM4_VARDE</name>
<dbReference type="EnsemblMetazoa" id="XM_022816098">
    <property type="protein sequence ID" value="XP_022671833"/>
    <property type="gene ID" value="LOC111254838"/>
</dbReference>
<sequence length="552" mass="61216">MAPGTVVNQSPTRPLDLPTTTINQSPKQVSPSMIATSSSLPSLAPMAAVGALNNTTGPSKKQTMKSSTSTRSTIRQPQPSTTLVKGGVSSGRKPNFELESDRLRSFGSWPSTAPISKEKVARAGFYYLGNGLETACPVCKLEVSDWAFNDVAFTKHRDRSPQCPFVLKQSSTIVPLDERMKLPEQRLLTFERWPKRDVDPQRLVNAGFYYLNEGDKVRCAWCKGVIEQWQATDVPFEEHARNFSCCPFILNPPAYACRGEDEVGHRNMYSFSGAPANQNLCSDIALLKGVIRHVGPKQPHMVSQGSRMATFTENNWPQTVNVSPEDLVEAGFFFLGMHDYTKCFHCDGGLCNWETGDDPWVEHARWFPECQFVQLSKGGAFIAECQQRHEKLVNGAVAQAELQAFSEVEPGGTGSDSNLPLHLRTELEEIMQSPVVKFYLEKGVPKQVIRMTVKKYMLDNERGFRDLDEITHVLGQVLSFGNKKTAPANEKEQRNPAEIPENVLCRVCMVQERGVVFLPCGHLATCPSCAASVTECVMCRTPIAGTLRTFLS</sequence>
<dbReference type="PROSITE" id="PS50089">
    <property type="entry name" value="ZF_RING_2"/>
    <property type="match status" value="1"/>
</dbReference>
<keyword evidence="3" id="KW-0479">Metal-binding</keyword>
<evidence type="ECO:0000256" key="6">
    <source>
        <dbReference type="PROSITE-ProRule" id="PRU00175"/>
    </source>
</evidence>
<evidence type="ECO:0000259" key="8">
    <source>
        <dbReference type="PROSITE" id="PS50089"/>
    </source>
</evidence>
<evidence type="ECO:0000256" key="7">
    <source>
        <dbReference type="SAM" id="MobiDB-lite"/>
    </source>
</evidence>
<dbReference type="CDD" id="cd16510">
    <property type="entry name" value="RING-HC_IAPs"/>
    <property type="match status" value="1"/>
</dbReference>
<evidence type="ECO:0000256" key="2">
    <source>
        <dbReference type="ARBA" id="ARBA00022703"/>
    </source>
</evidence>
<dbReference type="RefSeq" id="XP_022671833.1">
    <property type="nucleotide sequence ID" value="XM_022816098.1"/>
</dbReference>
<dbReference type="Gene3D" id="1.10.1170.10">
    <property type="entry name" value="Inhibitor Of Apoptosis Protein (2mihbC-IAP-1), Chain A"/>
    <property type="match status" value="3"/>
</dbReference>
<dbReference type="InterPro" id="IPR050784">
    <property type="entry name" value="IAP"/>
</dbReference>
<dbReference type="FunCoup" id="A0A7M7KWM4">
    <property type="interactions" value="1787"/>
</dbReference>
<dbReference type="Pfam" id="PF13920">
    <property type="entry name" value="zf-C3HC4_3"/>
    <property type="match status" value="1"/>
</dbReference>
<dbReference type="GO" id="GO:0043027">
    <property type="term" value="F:cysteine-type endopeptidase inhibitor activity involved in apoptotic process"/>
    <property type="evidence" value="ECO:0007669"/>
    <property type="project" value="TreeGrafter"/>
</dbReference>
<dbReference type="AlphaFoldDB" id="A0A7M7KWM4"/>
<evidence type="ECO:0000313" key="9">
    <source>
        <dbReference type="EnsemblMetazoa" id="XP_022671832"/>
    </source>
</evidence>
<dbReference type="GO" id="GO:0006915">
    <property type="term" value="P:apoptotic process"/>
    <property type="evidence" value="ECO:0007669"/>
    <property type="project" value="UniProtKB-KW"/>
</dbReference>
<dbReference type="SUPFAM" id="SSF57924">
    <property type="entry name" value="Inhibitor of apoptosis (IAP) repeat"/>
    <property type="match status" value="3"/>
</dbReference>
<dbReference type="RefSeq" id="XP_022671832.1">
    <property type="nucleotide sequence ID" value="XM_022816097.1"/>
</dbReference>
<feature type="compositionally biased region" description="Polar residues" evidence="7">
    <location>
        <begin position="74"/>
        <end position="83"/>
    </location>
</feature>
<dbReference type="FunFam" id="1.10.1170.10:FF:000002">
    <property type="entry name" value="Baculoviral IAP repeat containing 7"/>
    <property type="match status" value="1"/>
</dbReference>
<dbReference type="InterPro" id="IPR013083">
    <property type="entry name" value="Znf_RING/FYVE/PHD"/>
</dbReference>
<evidence type="ECO:0000256" key="4">
    <source>
        <dbReference type="ARBA" id="ARBA00022771"/>
    </source>
</evidence>
<keyword evidence="5" id="KW-0862">Zinc</keyword>
<dbReference type="Gene3D" id="3.30.40.10">
    <property type="entry name" value="Zinc/RING finger domain, C3HC4 (zinc finger)"/>
    <property type="match status" value="1"/>
</dbReference>
<dbReference type="FunFam" id="1.10.1170.10:FF:000003">
    <property type="entry name" value="E3 ubiquitin-protein ligase XIAP"/>
    <property type="match status" value="1"/>
</dbReference>
<reference evidence="9" key="1">
    <citation type="submission" date="2021-01" db="UniProtKB">
        <authorList>
            <consortium name="EnsemblMetazoa"/>
        </authorList>
    </citation>
    <scope>IDENTIFICATION</scope>
</reference>
<dbReference type="PROSITE" id="PS01282">
    <property type="entry name" value="BIR_REPEAT_1"/>
    <property type="match status" value="1"/>
</dbReference>
<proteinExistence type="inferred from homology"/>
<keyword evidence="10" id="KW-1185">Reference proteome</keyword>
<dbReference type="Pfam" id="PF00653">
    <property type="entry name" value="BIR"/>
    <property type="match status" value="3"/>
</dbReference>
<dbReference type="GeneID" id="111254838"/>
<dbReference type="InParanoid" id="A0A7M7KWM4"/>
<dbReference type="GO" id="GO:0061630">
    <property type="term" value="F:ubiquitin protein ligase activity"/>
    <property type="evidence" value="ECO:0007669"/>
    <property type="project" value="TreeGrafter"/>
</dbReference>
<feature type="region of interest" description="Disordered" evidence="7">
    <location>
        <begin position="1"/>
        <end position="35"/>
    </location>
</feature>
<accession>A0A7M7KWM4</accession>